<evidence type="ECO:0000259" key="5">
    <source>
        <dbReference type="PROSITE" id="PS50977"/>
    </source>
</evidence>
<sequence>MSITEPARARGRRTRARILQCAAELFAARGPAAVSVAEIARAAQAYPHQITYYFGSKDGLFVHAALSTLLRDAARLEAVGMRRRDPDGFRAAVARTALALPALPGAVQAMSITRLRPELQPVAQTYLAVLFRRAETYLAALLDRRGWTVDRPPPVEVRTFWSAVLGARLISESGYGGRSSDVDLAGLLTIRARQVQD</sequence>
<comment type="caution">
    <text evidence="6">The sequence shown here is derived from an EMBL/GenBank/DDBJ whole genome shotgun (WGS) entry which is preliminary data.</text>
</comment>
<dbReference type="Gene3D" id="1.10.357.10">
    <property type="entry name" value="Tetracycline Repressor, domain 2"/>
    <property type="match status" value="1"/>
</dbReference>
<dbReference type="Pfam" id="PF16914">
    <property type="entry name" value="TetR_C_12"/>
    <property type="match status" value="1"/>
</dbReference>
<dbReference type="EMBL" id="BAAARV010000034">
    <property type="protein sequence ID" value="GAA2355777.1"/>
    <property type="molecule type" value="Genomic_DNA"/>
</dbReference>
<keyword evidence="3" id="KW-0804">Transcription</keyword>
<keyword evidence="1" id="KW-0805">Transcription regulation</keyword>
<keyword evidence="2 4" id="KW-0238">DNA-binding</keyword>
<evidence type="ECO:0000256" key="3">
    <source>
        <dbReference type="ARBA" id="ARBA00023163"/>
    </source>
</evidence>
<proteinExistence type="predicted"/>
<dbReference type="PROSITE" id="PS50977">
    <property type="entry name" value="HTH_TETR_2"/>
    <property type="match status" value="1"/>
</dbReference>
<dbReference type="Pfam" id="PF00440">
    <property type="entry name" value="TetR_N"/>
    <property type="match status" value="1"/>
</dbReference>
<protein>
    <submittedName>
        <fullName evidence="6">TetR/AcrR family transcriptional regulator C-terminal domain-containing protein</fullName>
    </submittedName>
</protein>
<accession>A0ABP5TMI7</accession>
<dbReference type="PANTHER" id="PTHR30055:SF146">
    <property type="entry name" value="HTH-TYPE TRANSCRIPTIONAL DUAL REGULATOR CECR"/>
    <property type="match status" value="1"/>
</dbReference>
<keyword evidence="7" id="KW-1185">Reference proteome</keyword>
<evidence type="ECO:0000256" key="1">
    <source>
        <dbReference type="ARBA" id="ARBA00023015"/>
    </source>
</evidence>
<dbReference type="RefSeq" id="WP_344614756.1">
    <property type="nucleotide sequence ID" value="NZ_BAAARV010000034.1"/>
</dbReference>
<dbReference type="SUPFAM" id="SSF46689">
    <property type="entry name" value="Homeodomain-like"/>
    <property type="match status" value="1"/>
</dbReference>
<evidence type="ECO:0000313" key="7">
    <source>
        <dbReference type="Proteomes" id="UP001501444"/>
    </source>
</evidence>
<organism evidence="6 7">
    <name type="scientific">Dactylosporangium salmoneum</name>
    <dbReference type="NCBI Taxonomy" id="53361"/>
    <lineage>
        <taxon>Bacteria</taxon>
        <taxon>Bacillati</taxon>
        <taxon>Actinomycetota</taxon>
        <taxon>Actinomycetes</taxon>
        <taxon>Micromonosporales</taxon>
        <taxon>Micromonosporaceae</taxon>
        <taxon>Dactylosporangium</taxon>
    </lineage>
</organism>
<dbReference type="InterPro" id="IPR001647">
    <property type="entry name" value="HTH_TetR"/>
</dbReference>
<dbReference type="PANTHER" id="PTHR30055">
    <property type="entry name" value="HTH-TYPE TRANSCRIPTIONAL REGULATOR RUTR"/>
    <property type="match status" value="1"/>
</dbReference>
<evidence type="ECO:0000313" key="6">
    <source>
        <dbReference type="EMBL" id="GAA2355777.1"/>
    </source>
</evidence>
<reference evidence="7" key="1">
    <citation type="journal article" date="2019" name="Int. J. Syst. Evol. Microbiol.">
        <title>The Global Catalogue of Microorganisms (GCM) 10K type strain sequencing project: providing services to taxonomists for standard genome sequencing and annotation.</title>
        <authorList>
            <consortium name="The Broad Institute Genomics Platform"/>
            <consortium name="The Broad Institute Genome Sequencing Center for Infectious Disease"/>
            <person name="Wu L."/>
            <person name="Ma J."/>
        </authorList>
    </citation>
    <scope>NUCLEOTIDE SEQUENCE [LARGE SCALE GENOMIC DNA]</scope>
    <source>
        <strain evidence="7">JCM 3272</strain>
    </source>
</reference>
<feature type="domain" description="HTH tetR-type" evidence="5">
    <location>
        <begin position="12"/>
        <end position="72"/>
    </location>
</feature>
<evidence type="ECO:0000256" key="2">
    <source>
        <dbReference type="ARBA" id="ARBA00023125"/>
    </source>
</evidence>
<dbReference type="Proteomes" id="UP001501444">
    <property type="component" value="Unassembled WGS sequence"/>
</dbReference>
<dbReference type="InterPro" id="IPR036271">
    <property type="entry name" value="Tet_transcr_reg_TetR-rel_C_sf"/>
</dbReference>
<name>A0ABP5TMI7_9ACTN</name>
<dbReference type="SUPFAM" id="SSF48498">
    <property type="entry name" value="Tetracyclin repressor-like, C-terminal domain"/>
    <property type="match status" value="1"/>
</dbReference>
<dbReference type="InterPro" id="IPR011075">
    <property type="entry name" value="TetR_C"/>
</dbReference>
<dbReference type="InterPro" id="IPR009057">
    <property type="entry name" value="Homeodomain-like_sf"/>
</dbReference>
<feature type="DNA-binding region" description="H-T-H motif" evidence="4">
    <location>
        <begin position="35"/>
        <end position="54"/>
    </location>
</feature>
<evidence type="ECO:0000256" key="4">
    <source>
        <dbReference type="PROSITE-ProRule" id="PRU00335"/>
    </source>
</evidence>
<dbReference type="InterPro" id="IPR050109">
    <property type="entry name" value="HTH-type_TetR-like_transc_reg"/>
</dbReference>
<gene>
    <name evidence="6" type="ORF">GCM10010170_048400</name>
</gene>